<dbReference type="OrthoDB" id="3550599at2759"/>
<reference evidence="2 3" key="1">
    <citation type="journal article" date="2018" name="PLoS Genet.">
        <title>Repeat elements organise 3D genome structure and mediate transcription in the filamentous fungus Epichloe festucae.</title>
        <authorList>
            <person name="Winter D.J."/>
            <person name="Ganley A.R.D."/>
            <person name="Young C.A."/>
            <person name="Liachko I."/>
            <person name="Schardl C.L."/>
            <person name="Dupont P.Y."/>
            <person name="Berry D."/>
            <person name="Ram A."/>
            <person name="Scott B."/>
            <person name="Cox M.P."/>
        </authorList>
    </citation>
    <scope>NUCLEOTIDE SEQUENCE [LARGE SCALE GENOMIC DNA]</scope>
    <source>
        <strain evidence="2 3">Fl1</strain>
    </source>
</reference>
<accession>A0A7S9PWU1</accession>
<name>A0A7S9PWU1_EPIFF</name>
<keyword evidence="3" id="KW-1185">Reference proteome</keyword>
<dbReference type="Proteomes" id="UP000594364">
    <property type="component" value="Chromosome 4"/>
</dbReference>
<proteinExistence type="predicted"/>
<organism evidence="2 3">
    <name type="scientific">Epichloe festucae (strain Fl1)</name>
    <dbReference type="NCBI Taxonomy" id="877507"/>
    <lineage>
        <taxon>Eukaryota</taxon>
        <taxon>Fungi</taxon>
        <taxon>Dikarya</taxon>
        <taxon>Ascomycota</taxon>
        <taxon>Pezizomycotina</taxon>
        <taxon>Sordariomycetes</taxon>
        <taxon>Hypocreomycetidae</taxon>
        <taxon>Hypocreales</taxon>
        <taxon>Clavicipitaceae</taxon>
        <taxon>Epichloe</taxon>
    </lineage>
</organism>
<evidence type="ECO:0000313" key="2">
    <source>
        <dbReference type="EMBL" id="QPH04909.1"/>
    </source>
</evidence>
<feature type="region of interest" description="Disordered" evidence="1">
    <location>
        <begin position="338"/>
        <end position="373"/>
    </location>
</feature>
<sequence length="557" mass="62399">MNNPTPTGAIPSVISSEGNRANNAVHSASGLSTPRKFLAKRTHPRFPNPPPSAQLRVQRPYASRPNEFHNAQLNYVSPLHRQNSQRFYADSVQVHAGHNQQSHAPGSPAPPQPQFIQQQPGSSYNLFAFPHDAPVLQQPPTRDWRIVSEAPRNQSHSRAYRWTDHHGFNPTTIIDLTQDDPPATDAIPVIVAPEQRSTPISKGARSRPKHPQSVPAEDPFLNLTETPPLNKFSVQSIEAVPQDGFHMSPYKKLKTGSPSVSEASSDLPSTSAICEMLRNRSSASQKFNEEAADGLAQKNWFDEGNNAVESDITNSVKDKVQIEEIPVNSCANIIKDPVSKQPVQTNDTHKPPEATTGGLRRTRNVSRPPPHGRLDLDAAIYGQPGAMTPPPGVKIRLQTEDEISSQGQRQYIHANPATHLMHNRSKTWHAWKAIEIQSRHGQKFWFGKVSARLRWFRANQALPRGTRSREDTTRANRHSEAQPCMHMHSRALDFGDIPEEELPGYVRENTGWLKACEFFRRTHGRREARARASRSCEQETRDFYDTVKRAHSSSLDK</sequence>
<evidence type="ECO:0000313" key="3">
    <source>
        <dbReference type="Proteomes" id="UP000594364"/>
    </source>
</evidence>
<feature type="region of interest" description="Disordered" evidence="1">
    <location>
        <begin position="1"/>
        <end position="62"/>
    </location>
</feature>
<protein>
    <submittedName>
        <fullName evidence="2">Uncharacterized protein</fullName>
    </submittedName>
</protein>
<gene>
    <name evidence="2" type="ORF">C2857_002298</name>
</gene>
<feature type="compositionally biased region" description="Polar residues" evidence="1">
    <location>
        <begin position="13"/>
        <end position="32"/>
    </location>
</feature>
<dbReference type="EMBL" id="CP031388">
    <property type="protein sequence ID" value="QPH04909.1"/>
    <property type="molecule type" value="Genomic_DNA"/>
</dbReference>
<dbReference type="AlphaFoldDB" id="A0A7S9PWU1"/>
<feature type="region of interest" description="Disordered" evidence="1">
    <location>
        <begin position="195"/>
        <end position="221"/>
    </location>
</feature>
<evidence type="ECO:0000256" key="1">
    <source>
        <dbReference type="SAM" id="MobiDB-lite"/>
    </source>
</evidence>
<feature type="region of interest" description="Disordered" evidence="1">
    <location>
        <begin position="95"/>
        <end position="119"/>
    </location>
</feature>